<keyword evidence="5" id="KW-1185">Reference proteome</keyword>
<dbReference type="Pfam" id="PF13279">
    <property type="entry name" value="4HBT_2"/>
    <property type="match status" value="1"/>
</dbReference>
<dbReference type="EMBL" id="JBHRTR010000015">
    <property type="protein sequence ID" value="MFC3226768.1"/>
    <property type="molecule type" value="Genomic_DNA"/>
</dbReference>
<comment type="caution">
    <text evidence="4">The sequence shown here is derived from an EMBL/GenBank/DDBJ whole genome shotgun (WGS) entry which is preliminary data.</text>
</comment>
<dbReference type="RefSeq" id="WP_379898889.1">
    <property type="nucleotide sequence ID" value="NZ_JBHRTR010000015.1"/>
</dbReference>
<keyword evidence="2 4" id="KW-0378">Hydrolase</keyword>
<dbReference type="Gene3D" id="3.10.129.10">
    <property type="entry name" value="Hotdog Thioesterase"/>
    <property type="match status" value="1"/>
</dbReference>
<evidence type="ECO:0000256" key="3">
    <source>
        <dbReference type="SAM" id="MobiDB-lite"/>
    </source>
</evidence>
<sequence>MNAAPDRAPKPCTSPAEADAPLQDRASFPHVREIPTRWMDNDTYGHVNNVVYYSYFDTVANAFLIEKGGLDIQADPVIGLVVETKCTYRKPLTFPDIVAAGLRVRRMGRSSVTYEIGLFRGDDTEPAAFGYFVHVYVDRESRRPVPVPEKLRRALEPILAT</sequence>
<dbReference type="GO" id="GO:0016787">
    <property type="term" value="F:hydrolase activity"/>
    <property type="evidence" value="ECO:0007669"/>
    <property type="project" value="UniProtKB-KW"/>
</dbReference>
<dbReference type="Proteomes" id="UP001595528">
    <property type="component" value="Unassembled WGS sequence"/>
</dbReference>
<dbReference type="CDD" id="cd00586">
    <property type="entry name" value="4HBT"/>
    <property type="match status" value="1"/>
</dbReference>
<evidence type="ECO:0000256" key="2">
    <source>
        <dbReference type="ARBA" id="ARBA00022801"/>
    </source>
</evidence>
<evidence type="ECO:0000256" key="1">
    <source>
        <dbReference type="ARBA" id="ARBA00005953"/>
    </source>
</evidence>
<protein>
    <submittedName>
        <fullName evidence="4">Acyl-CoA thioesterase</fullName>
        <ecNumber evidence="4">3.1.2.-</ecNumber>
    </submittedName>
</protein>
<proteinExistence type="inferred from homology"/>
<dbReference type="PANTHER" id="PTHR31793">
    <property type="entry name" value="4-HYDROXYBENZOYL-COA THIOESTERASE FAMILY MEMBER"/>
    <property type="match status" value="1"/>
</dbReference>
<dbReference type="EC" id="3.1.2.-" evidence="4"/>
<dbReference type="InterPro" id="IPR050563">
    <property type="entry name" value="4-hydroxybenzoyl-CoA_TE"/>
</dbReference>
<evidence type="ECO:0000313" key="4">
    <source>
        <dbReference type="EMBL" id="MFC3226768.1"/>
    </source>
</evidence>
<evidence type="ECO:0000313" key="5">
    <source>
        <dbReference type="Proteomes" id="UP001595528"/>
    </source>
</evidence>
<organism evidence="4 5">
    <name type="scientific">Marinibaculum pumilum</name>
    <dbReference type="NCBI Taxonomy" id="1766165"/>
    <lineage>
        <taxon>Bacteria</taxon>
        <taxon>Pseudomonadati</taxon>
        <taxon>Pseudomonadota</taxon>
        <taxon>Alphaproteobacteria</taxon>
        <taxon>Rhodospirillales</taxon>
        <taxon>Rhodospirillaceae</taxon>
        <taxon>Marinibaculum</taxon>
    </lineage>
</organism>
<name>A0ABV7KWK8_9PROT</name>
<accession>A0ABV7KWK8</accession>
<feature type="region of interest" description="Disordered" evidence="3">
    <location>
        <begin position="1"/>
        <end position="25"/>
    </location>
</feature>
<dbReference type="InterPro" id="IPR029069">
    <property type="entry name" value="HotDog_dom_sf"/>
</dbReference>
<reference evidence="5" key="1">
    <citation type="journal article" date="2019" name="Int. J. Syst. Evol. Microbiol.">
        <title>The Global Catalogue of Microorganisms (GCM) 10K type strain sequencing project: providing services to taxonomists for standard genome sequencing and annotation.</title>
        <authorList>
            <consortium name="The Broad Institute Genomics Platform"/>
            <consortium name="The Broad Institute Genome Sequencing Center for Infectious Disease"/>
            <person name="Wu L."/>
            <person name="Ma J."/>
        </authorList>
    </citation>
    <scope>NUCLEOTIDE SEQUENCE [LARGE SCALE GENOMIC DNA]</scope>
    <source>
        <strain evidence="5">KCTC 42964</strain>
    </source>
</reference>
<dbReference type="SUPFAM" id="SSF54637">
    <property type="entry name" value="Thioesterase/thiol ester dehydrase-isomerase"/>
    <property type="match status" value="1"/>
</dbReference>
<dbReference type="PANTHER" id="PTHR31793:SF27">
    <property type="entry name" value="NOVEL THIOESTERASE SUPERFAMILY DOMAIN AND SAPOSIN A-TYPE DOMAIN CONTAINING PROTEIN (0610012H03RIK)"/>
    <property type="match status" value="1"/>
</dbReference>
<comment type="similarity">
    <text evidence="1">Belongs to the 4-hydroxybenzoyl-CoA thioesterase family.</text>
</comment>
<gene>
    <name evidence="4" type="ORF">ACFOGJ_05975</name>
</gene>